<dbReference type="PROSITE" id="PS50977">
    <property type="entry name" value="HTH_TETR_2"/>
    <property type="match status" value="1"/>
</dbReference>
<dbReference type="InterPro" id="IPR023772">
    <property type="entry name" value="DNA-bd_HTH_TetR-type_CS"/>
</dbReference>
<dbReference type="SUPFAM" id="SSF46689">
    <property type="entry name" value="Homeodomain-like"/>
    <property type="match status" value="1"/>
</dbReference>
<sequence length="223" mass="24905">MSKDHKEVKERLIEAGMEEFSEKGYRNATIARICSQADVNIASVNYYFGSKDRLYQEVWRRAFVIALEKYPLHGGLGEDAPAEEQLRAFIQAKVYQLLNPGKLGAAGKILSNELSQETEILKEIKHEVILPMAELLESIVRKILGSNANESQVKLCAMSIINQCIVLGVMNAKGAFGPKNIFSGVIPDSQNREEGLEKIAEHIYQFSLAGIRKIAENCPEHKD</sequence>
<dbReference type="PANTHER" id="PTHR43479:SF11">
    <property type="entry name" value="ACREF_ENVCD OPERON REPRESSOR-RELATED"/>
    <property type="match status" value="1"/>
</dbReference>
<evidence type="ECO:0000259" key="3">
    <source>
        <dbReference type="PROSITE" id="PS50977"/>
    </source>
</evidence>
<keyword evidence="5" id="KW-1185">Reference proteome</keyword>
<evidence type="ECO:0000313" key="4">
    <source>
        <dbReference type="EMBL" id="AQQ09942.1"/>
    </source>
</evidence>
<dbReference type="RefSeq" id="WP_077540726.1">
    <property type="nucleotide sequence ID" value="NZ_CP019633.1"/>
</dbReference>
<feature type="DNA-binding region" description="H-T-H motif" evidence="2">
    <location>
        <begin position="29"/>
        <end position="48"/>
    </location>
</feature>
<organism evidence="4 5">
    <name type="scientific">Sedimentisphaera cyanobacteriorum</name>
    <dbReference type="NCBI Taxonomy" id="1940790"/>
    <lineage>
        <taxon>Bacteria</taxon>
        <taxon>Pseudomonadati</taxon>
        <taxon>Planctomycetota</taxon>
        <taxon>Phycisphaerae</taxon>
        <taxon>Sedimentisphaerales</taxon>
        <taxon>Sedimentisphaeraceae</taxon>
        <taxon>Sedimentisphaera</taxon>
    </lineage>
</organism>
<dbReference type="PRINTS" id="PR00455">
    <property type="entry name" value="HTHTETR"/>
</dbReference>
<keyword evidence="1 2" id="KW-0238">DNA-binding</keyword>
<dbReference type="PROSITE" id="PS01081">
    <property type="entry name" value="HTH_TETR_1"/>
    <property type="match status" value="1"/>
</dbReference>
<reference evidence="5" key="1">
    <citation type="submission" date="2017-02" db="EMBL/GenBank/DDBJ databases">
        <title>Comparative genomics and description of representatives of a novel lineage of planctomycetes thriving in anoxic sediments.</title>
        <authorList>
            <person name="Spring S."/>
            <person name="Bunk B."/>
            <person name="Sproer C."/>
            <person name="Klenk H.-P."/>
        </authorList>
    </citation>
    <scope>NUCLEOTIDE SEQUENCE [LARGE SCALE GENOMIC DNA]</scope>
    <source>
        <strain evidence="5">L21-RPul-D3</strain>
    </source>
</reference>
<protein>
    <submittedName>
        <fullName evidence="4">Putative DNA-binding transcriptional regulator</fullName>
    </submittedName>
</protein>
<feature type="domain" description="HTH tetR-type" evidence="3">
    <location>
        <begin position="6"/>
        <end position="66"/>
    </location>
</feature>
<dbReference type="KEGG" id="pbu:L21SP3_01763"/>
<dbReference type="Pfam" id="PF09209">
    <property type="entry name" value="CecR_C"/>
    <property type="match status" value="1"/>
</dbReference>
<dbReference type="Gene3D" id="1.10.10.60">
    <property type="entry name" value="Homeodomain-like"/>
    <property type="match status" value="1"/>
</dbReference>
<dbReference type="InterPro" id="IPR001647">
    <property type="entry name" value="HTH_TetR"/>
</dbReference>
<dbReference type="Pfam" id="PF00440">
    <property type="entry name" value="TetR_N"/>
    <property type="match status" value="1"/>
</dbReference>
<dbReference type="OrthoDB" id="9789566at2"/>
<dbReference type="InterPro" id="IPR050624">
    <property type="entry name" value="HTH-type_Tx_Regulator"/>
</dbReference>
<dbReference type="GO" id="GO:0003677">
    <property type="term" value="F:DNA binding"/>
    <property type="evidence" value="ECO:0007669"/>
    <property type="project" value="UniProtKB-UniRule"/>
</dbReference>
<accession>A0A1Q2HR94</accession>
<evidence type="ECO:0000313" key="5">
    <source>
        <dbReference type="Proteomes" id="UP000188273"/>
    </source>
</evidence>
<dbReference type="InterPro" id="IPR009057">
    <property type="entry name" value="Homeodomain-like_sf"/>
</dbReference>
<evidence type="ECO:0000256" key="2">
    <source>
        <dbReference type="PROSITE-ProRule" id="PRU00335"/>
    </source>
</evidence>
<dbReference type="SUPFAM" id="SSF48498">
    <property type="entry name" value="Tetracyclin repressor-like, C-terminal domain"/>
    <property type="match status" value="1"/>
</dbReference>
<dbReference type="InterPro" id="IPR015292">
    <property type="entry name" value="Tscrpt_reg_YbiH_C"/>
</dbReference>
<dbReference type="EMBL" id="CP019633">
    <property type="protein sequence ID" value="AQQ09942.1"/>
    <property type="molecule type" value="Genomic_DNA"/>
</dbReference>
<dbReference type="Proteomes" id="UP000188273">
    <property type="component" value="Chromosome"/>
</dbReference>
<dbReference type="AlphaFoldDB" id="A0A1Q2HR94"/>
<name>A0A1Q2HR94_9BACT</name>
<proteinExistence type="predicted"/>
<dbReference type="Gene3D" id="1.10.357.10">
    <property type="entry name" value="Tetracycline Repressor, domain 2"/>
    <property type="match status" value="1"/>
</dbReference>
<gene>
    <name evidence="4" type="ORF">L21SP3_01763</name>
</gene>
<evidence type="ECO:0000256" key="1">
    <source>
        <dbReference type="ARBA" id="ARBA00023125"/>
    </source>
</evidence>
<dbReference type="InterPro" id="IPR036271">
    <property type="entry name" value="Tet_transcr_reg_TetR-rel_C_sf"/>
</dbReference>
<dbReference type="PANTHER" id="PTHR43479">
    <property type="entry name" value="ACREF/ENVCD OPERON REPRESSOR-RELATED"/>
    <property type="match status" value="1"/>
</dbReference>
<dbReference type="STRING" id="1940790.L21SP3_01763"/>